<comment type="caution">
    <text evidence="1">The sequence shown here is derived from an EMBL/GenBank/DDBJ whole genome shotgun (WGS) entry which is preliminary data.</text>
</comment>
<evidence type="ECO:0000313" key="2">
    <source>
        <dbReference type="Proteomes" id="UP001631969"/>
    </source>
</evidence>
<evidence type="ECO:0000313" key="1">
    <source>
        <dbReference type="EMBL" id="MFM9329099.1"/>
    </source>
</evidence>
<name>A0ACC7P0G5_9BACL</name>
<sequence>MINTKKKKCVMITGAAGNMGSETVKLMRNDLANCELLLLDLDHANSRRKLREYEGRAGITVVYGDLLDRKLVQECVKQSDIILHIAAFVSPAADEMPQKAMQVNYGSVKNIVEAIKESGREDLTRLVFVGTIAETGDRMPPIHWGRVGDPIKPSVYDYYAVSKIAAERLVIESGLTYWVSLRQTGIMGPSMSRIQDPIMFHNCLENVLEYVSDRDSGRLMRNLCIRDIDGTLNNEFWQHIYNIGGGESCRVSTLEMYQELYGKLGIKNLDYVIDPTWYATRNFHGQYYTDSDKLEQYFQFRRDSMEYFYNSYLENLGMLVPVAKVITKFPGGQKLMGAMIKKTLKKQAVKERGTLHFTENQDMEKIEAYWGSEANYKAIPAKLSIMKKFSEWKTVVKLDHGYDEDKPDYDLNLEDLKGAAKFRGGECLSTVMVTGDWKSKLDFKCAFGHTFAASPKLVLEGGHFCPTCERESWNYKERAKREPFFAQVWQPLHGADDGRMYKKMVSEFDVE</sequence>
<protein>
    <submittedName>
        <fullName evidence="1">NAD-dependent epimerase/dehydratase family protein</fullName>
    </submittedName>
</protein>
<gene>
    <name evidence="1" type="ORF">ACI1P1_12450</name>
</gene>
<dbReference type="EMBL" id="JBJURJ010000007">
    <property type="protein sequence ID" value="MFM9329099.1"/>
    <property type="molecule type" value="Genomic_DNA"/>
</dbReference>
<proteinExistence type="predicted"/>
<accession>A0ACC7P0G5</accession>
<reference evidence="1" key="1">
    <citation type="submission" date="2024-12" db="EMBL/GenBank/DDBJ databases">
        <authorList>
            <person name="Wu N."/>
        </authorList>
    </citation>
    <scope>NUCLEOTIDE SEQUENCE</scope>
    <source>
        <strain evidence="1">P15</strain>
    </source>
</reference>
<organism evidence="1 2">
    <name type="scientific">Paenibacillus mesotrionivorans</name>
    <dbReference type="NCBI Taxonomy" id="3160968"/>
    <lineage>
        <taxon>Bacteria</taxon>
        <taxon>Bacillati</taxon>
        <taxon>Bacillota</taxon>
        <taxon>Bacilli</taxon>
        <taxon>Bacillales</taxon>
        <taxon>Paenibacillaceae</taxon>
        <taxon>Paenibacillus</taxon>
    </lineage>
</organism>
<keyword evidence="2" id="KW-1185">Reference proteome</keyword>
<dbReference type="Proteomes" id="UP001631969">
    <property type="component" value="Unassembled WGS sequence"/>
</dbReference>